<proteinExistence type="predicted"/>
<organism evidence="1">
    <name type="scientific">bioreactor metagenome</name>
    <dbReference type="NCBI Taxonomy" id="1076179"/>
    <lineage>
        <taxon>unclassified sequences</taxon>
        <taxon>metagenomes</taxon>
        <taxon>ecological metagenomes</taxon>
    </lineage>
</organism>
<reference evidence="1" key="1">
    <citation type="submission" date="2019-08" db="EMBL/GenBank/DDBJ databases">
        <authorList>
            <person name="Kucharzyk K."/>
            <person name="Murdoch R.W."/>
            <person name="Higgins S."/>
            <person name="Loffler F."/>
        </authorList>
    </citation>
    <scope>NUCLEOTIDE SEQUENCE</scope>
</reference>
<sequence>MMVPYAVPFKKTFVGTGGDDGAVRDIHDSEILAALLVRVLKPQPPRTPVGG</sequence>
<protein>
    <submittedName>
        <fullName evidence="1">Uncharacterized protein</fullName>
    </submittedName>
</protein>
<name>A0A645DCR4_9ZZZZ</name>
<dbReference type="EMBL" id="VSSQ01034904">
    <property type="protein sequence ID" value="MPM86985.1"/>
    <property type="molecule type" value="Genomic_DNA"/>
</dbReference>
<evidence type="ECO:0000313" key="1">
    <source>
        <dbReference type="EMBL" id="MPM86985.1"/>
    </source>
</evidence>
<accession>A0A645DCR4</accession>
<gene>
    <name evidence="1" type="ORF">SDC9_134078</name>
</gene>
<comment type="caution">
    <text evidence="1">The sequence shown here is derived from an EMBL/GenBank/DDBJ whole genome shotgun (WGS) entry which is preliminary data.</text>
</comment>
<dbReference type="AlphaFoldDB" id="A0A645DCR4"/>